<reference evidence="1 2" key="1">
    <citation type="journal article" date="2016" name="Nat. Commun.">
        <title>Thousands of microbial genomes shed light on interconnected biogeochemical processes in an aquifer system.</title>
        <authorList>
            <person name="Anantharaman K."/>
            <person name="Brown C.T."/>
            <person name="Hug L.A."/>
            <person name="Sharon I."/>
            <person name="Castelle C.J."/>
            <person name="Probst A.J."/>
            <person name="Thomas B.C."/>
            <person name="Singh A."/>
            <person name="Wilkins M.J."/>
            <person name="Karaoz U."/>
            <person name="Brodie E.L."/>
            <person name="Williams K.H."/>
            <person name="Hubbard S.S."/>
            <person name="Banfield J.F."/>
        </authorList>
    </citation>
    <scope>NUCLEOTIDE SEQUENCE [LARGE SCALE GENOMIC DNA]</scope>
</reference>
<comment type="caution">
    <text evidence="1">The sequence shown here is derived from an EMBL/GenBank/DDBJ whole genome shotgun (WGS) entry which is preliminary data.</text>
</comment>
<organism evidence="1 2">
    <name type="scientific">Candidatus Uhrbacteria bacterium RIFCSPLOWO2_01_FULL_47_24</name>
    <dbReference type="NCBI Taxonomy" id="1802401"/>
    <lineage>
        <taxon>Bacteria</taxon>
        <taxon>Candidatus Uhriibacteriota</taxon>
    </lineage>
</organism>
<evidence type="ECO:0000313" key="1">
    <source>
        <dbReference type="EMBL" id="OGL81263.1"/>
    </source>
</evidence>
<dbReference type="AlphaFoldDB" id="A0A1F7USI3"/>
<dbReference type="STRING" id="1802401.A3B21_03535"/>
<dbReference type="EMBL" id="MGEJ01000008">
    <property type="protein sequence ID" value="OGL81263.1"/>
    <property type="molecule type" value="Genomic_DNA"/>
</dbReference>
<accession>A0A1F7USI3</accession>
<dbReference type="Proteomes" id="UP000176897">
    <property type="component" value="Unassembled WGS sequence"/>
</dbReference>
<sequence length="89" mass="10606">MRGGKMPNLKSRRNGTPLPTEVFRLLEQYRCALQQKRTRTVKELRKMFSEVGYRVAMAEPAVLWLRKLGIPLPQERTLQERRTLRIKPW</sequence>
<evidence type="ECO:0000313" key="2">
    <source>
        <dbReference type="Proteomes" id="UP000176897"/>
    </source>
</evidence>
<proteinExistence type="predicted"/>
<name>A0A1F7USI3_9BACT</name>
<protein>
    <submittedName>
        <fullName evidence="1">Uncharacterized protein</fullName>
    </submittedName>
</protein>
<gene>
    <name evidence="1" type="ORF">A3B21_03535</name>
</gene>